<dbReference type="GO" id="GO:0009052">
    <property type="term" value="P:pentose-phosphate shunt, non-oxidative branch"/>
    <property type="evidence" value="ECO:0007669"/>
    <property type="project" value="TreeGrafter"/>
</dbReference>
<dbReference type="GO" id="GO:0019316">
    <property type="term" value="P:D-allose catabolic process"/>
    <property type="evidence" value="ECO:0007669"/>
    <property type="project" value="TreeGrafter"/>
</dbReference>
<dbReference type="AlphaFoldDB" id="S5LVY2"/>
<feature type="active site" description="Proton acceptor" evidence="3">
    <location>
        <position position="64"/>
    </location>
</feature>
<dbReference type="RefSeq" id="WP_020833885.1">
    <property type="nucleotide sequence ID" value="NC_021846.1"/>
</dbReference>
<feature type="active site" description="Proton donor" evidence="3">
    <location>
        <position position="97"/>
    </location>
</feature>
<dbReference type="NCBIfam" id="TIGR01120">
    <property type="entry name" value="rpiB"/>
    <property type="match status" value="1"/>
</dbReference>
<feature type="binding site" evidence="4">
    <location>
        <position position="131"/>
    </location>
    <ligand>
        <name>D-ribulose 5-phosphate</name>
        <dbReference type="ChEBI" id="CHEBI:58121"/>
    </ligand>
</feature>
<dbReference type="NCBIfam" id="TIGR00689">
    <property type="entry name" value="rpiB_lacA_lacB"/>
    <property type="match status" value="1"/>
</dbReference>
<dbReference type="SUPFAM" id="SSF89623">
    <property type="entry name" value="Ribose/Galactose isomerase RpiB/AlsB"/>
    <property type="match status" value="1"/>
</dbReference>
<feature type="binding site" evidence="4">
    <location>
        <position position="98"/>
    </location>
    <ligand>
        <name>D-ribulose 5-phosphate</name>
        <dbReference type="ChEBI" id="CHEBI:58121"/>
    </ligand>
</feature>
<dbReference type="HOGENOM" id="CLU_091396_4_1_14"/>
<dbReference type="InterPro" id="IPR036569">
    <property type="entry name" value="RpiB_LacA_LacB_sf"/>
</dbReference>
<dbReference type="GO" id="GO:0004751">
    <property type="term" value="F:ribose-5-phosphate isomerase activity"/>
    <property type="evidence" value="ECO:0007669"/>
    <property type="project" value="TreeGrafter"/>
</dbReference>
<evidence type="ECO:0000256" key="2">
    <source>
        <dbReference type="ARBA" id="ARBA00023235"/>
    </source>
</evidence>
<dbReference type="PATRIC" id="fig|1276220.3.peg.51"/>
<dbReference type="KEGG" id="stai:STAIW_v1c00510"/>
<evidence type="ECO:0000313" key="5">
    <source>
        <dbReference type="EMBL" id="AGR40746.1"/>
    </source>
</evidence>
<feature type="binding site" evidence="4">
    <location>
        <begin position="65"/>
        <end position="69"/>
    </location>
    <ligand>
        <name>D-ribulose 5-phosphate</name>
        <dbReference type="ChEBI" id="CHEBI:58121"/>
    </ligand>
</feature>
<accession>S5LVY2</accession>
<evidence type="ECO:0000313" key="6">
    <source>
        <dbReference type="Proteomes" id="UP000014984"/>
    </source>
</evidence>
<dbReference type="NCBIfam" id="NF004051">
    <property type="entry name" value="PRK05571.1"/>
    <property type="match status" value="1"/>
</dbReference>
<evidence type="ECO:0000256" key="1">
    <source>
        <dbReference type="ARBA" id="ARBA00008754"/>
    </source>
</evidence>
<organism evidence="5 6">
    <name type="scientific">Spiroplasma taiwanense CT-1</name>
    <dbReference type="NCBI Taxonomy" id="1276220"/>
    <lineage>
        <taxon>Bacteria</taxon>
        <taxon>Bacillati</taxon>
        <taxon>Mycoplasmatota</taxon>
        <taxon>Mollicutes</taxon>
        <taxon>Entomoplasmatales</taxon>
        <taxon>Spiroplasmataceae</taxon>
        <taxon>Spiroplasma</taxon>
    </lineage>
</organism>
<dbReference type="PIRSF" id="PIRSF005384">
    <property type="entry name" value="RpiB_LacA_B"/>
    <property type="match status" value="1"/>
</dbReference>
<reference evidence="5 6" key="1">
    <citation type="journal article" date="2013" name="Genome Biol. Evol.">
        <title>Comparison of metabolic capacities and inference of gene content evolution in mosquito-associated Spiroplasma diminutum and S. taiwanense.</title>
        <authorList>
            <person name="Lo W.S."/>
            <person name="Ku C."/>
            <person name="Chen L.L."/>
            <person name="Chang T.H."/>
            <person name="Kuo C.H."/>
        </authorList>
    </citation>
    <scope>NUCLEOTIDE SEQUENCE [LARGE SCALE GENOMIC DNA]</scope>
    <source>
        <strain evidence="5">CT-1</strain>
    </source>
</reference>
<evidence type="ECO:0000256" key="3">
    <source>
        <dbReference type="PIRSR" id="PIRSR005384-1"/>
    </source>
</evidence>
<dbReference type="PANTHER" id="PTHR30345">
    <property type="entry name" value="RIBOSE-5-PHOSPHATE ISOMERASE B"/>
    <property type="match status" value="1"/>
</dbReference>
<evidence type="ECO:0000256" key="4">
    <source>
        <dbReference type="PIRSR" id="PIRSR005384-2"/>
    </source>
</evidence>
<name>S5LVY2_9MOLU</name>
<dbReference type="Gene3D" id="3.40.1400.10">
    <property type="entry name" value="Sugar-phosphate isomerase, RpiB/LacA/LacB"/>
    <property type="match status" value="1"/>
</dbReference>
<dbReference type="PANTHER" id="PTHR30345:SF0">
    <property type="entry name" value="DNA DAMAGE-REPAIR_TOLERATION PROTEIN DRT102"/>
    <property type="match status" value="1"/>
</dbReference>
<feature type="binding site" evidence="4">
    <location>
        <begin position="8"/>
        <end position="9"/>
    </location>
    <ligand>
        <name>D-ribulose 5-phosphate</name>
        <dbReference type="ChEBI" id="CHEBI:58121"/>
    </ligand>
</feature>
<keyword evidence="2 5" id="KW-0413">Isomerase</keyword>
<dbReference type="Proteomes" id="UP000014984">
    <property type="component" value="Chromosome"/>
</dbReference>
<dbReference type="Pfam" id="PF02502">
    <property type="entry name" value="LacAB_rpiB"/>
    <property type="match status" value="1"/>
</dbReference>
<feature type="binding site" evidence="4">
    <location>
        <position position="135"/>
    </location>
    <ligand>
        <name>D-ribulose 5-phosphate</name>
        <dbReference type="ChEBI" id="CHEBI:58121"/>
    </ligand>
</feature>
<dbReference type="EMBL" id="CP005074">
    <property type="protein sequence ID" value="AGR40746.1"/>
    <property type="molecule type" value="Genomic_DNA"/>
</dbReference>
<gene>
    <name evidence="5" type="primary">rpiB</name>
    <name evidence="5" type="ORF">STAIW_v1c00510</name>
</gene>
<proteinExistence type="inferred from homology"/>
<dbReference type="eggNOG" id="COG0698">
    <property type="taxonomic scope" value="Bacteria"/>
</dbReference>
<dbReference type="InterPro" id="IPR004785">
    <property type="entry name" value="RpiB"/>
</dbReference>
<sequence>MKIVIGNDHTAIEMKEKIVEHLKLKGFEIINVGTNNFASVDYPDFGKEVAKKVTKLNCFGIVICGSGIGISIAANKVKGARAALCYEDQTTQLARQHNNANILALGARIIAIEKAIHLVDIFLETEFEGGRHSNRVQKLNF</sequence>
<keyword evidence="6" id="KW-1185">Reference proteome</keyword>
<feature type="binding site" evidence="4">
    <location>
        <position position="108"/>
    </location>
    <ligand>
        <name>D-ribulose 5-phosphate</name>
        <dbReference type="ChEBI" id="CHEBI:58121"/>
    </ligand>
</feature>
<dbReference type="STRING" id="1276220.STAIW_v1c00510"/>
<comment type="similarity">
    <text evidence="1">Belongs to the LacAB/RpiB family.</text>
</comment>
<dbReference type="OrthoDB" id="1778624at2"/>
<dbReference type="InterPro" id="IPR003500">
    <property type="entry name" value="RpiB_LacA_LacB"/>
</dbReference>
<protein>
    <submittedName>
        <fullName evidence="5">Ribose-5-phosphate isomerase B</fullName>
    </submittedName>
</protein>